<dbReference type="PANTHER" id="PTHR35601">
    <property type="entry name" value="TOXIN RELE"/>
    <property type="match status" value="1"/>
</dbReference>
<dbReference type="OrthoDB" id="5326046at2"/>
<dbReference type="SUPFAM" id="SSF143011">
    <property type="entry name" value="RelE-like"/>
    <property type="match status" value="1"/>
</dbReference>
<dbReference type="Proteomes" id="UP000240542">
    <property type="component" value="Unassembled WGS sequence"/>
</dbReference>
<comment type="caution">
    <text evidence="3">The sequence shown here is derived from an EMBL/GenBank/DDBJ whole genome shotgun (WGS) entry which is preliminary data.</text>
</comment>
<dbReference type="Pfam" id="PF05016">
    <property type="entry name" value="ParE_toxin"/>
    <property type="match status" value="1"/>
</dbReference>
<dbReference type="InterPro" id="IPR035093">
    <property type="entry name" value="RelE/ParE_toxin_dom_sf"/>
</dbReference>
<reference evidence="3 4" key="1">
    <citation type="submission" date="2018-03" db="EMBL/GenBank/DDBJ databases">
        <title>Genomic Encyclopedia of Archaeal and Bacterial Type Strains, Phase II (KMG-II): from individual species to whole genera.</title>
        <authorList>
            <person name="Goeker M."/>
        </authorList>
    </citation>
    <scope>NUCLEOTIDE SEQUENCE [LARGE SCALE GENOMIC DNA]</scope>
    <source>
        <strain evidence="3 4">DSM 45312</strain>
    </source>
</reference>
<proteinExistence type="inferred from homology"/>
<evidence type="ECO:0000256" key="2">
    <source>
        <dbReference type="ARBA" id="ARBA00022649"/>
    </source>
</evidence>
<sequence>MSNSKYVTRFEPAAQADLRKIPKRQAIAILRKLGDLETDPYGFGTTAMVSQPDRRRLRVGVYRLSYTVDNGELVVWVLKVGHRSTVYE</sequence>
<dbReference type="PANTHER" id="PTHR35601:SF1">
    <property type="entry name" value="TOXIN RELE"/>
    <property type="match status" value="1"/>
</dbReference>
<evidence type="ECO:0000313" key="3">
    <source>
        <dbReference type="EMBL" id="PSK97805.1"/>
    </source>
</evidence>
<protein>
    <submittedName>
        <fullName evidence="3">mRNA interferase RelE/StbE</fullName>
    </submittedName>
</protein>
<accession>A0A2P8DKQ4</accession>
<evidence type="ECO:0000313" key="4">
    <source>
        <dbReference type="Proteomes" id="UP000240542"/>
    </source>
</evidence>
<dbReference type="EMBL" id="PYGA01000007">
    <property type="protein sequence ID" value="PSK97805.1"/>
    <property type="molecule type" value="Genomic_DNA"/>
</dbReference>
<keyword evidence="4" id="KW-1185">Reference proteome</keyword>
<name>A0A2P8DKQ4_9ACTN</name>
<keyword evidence="2" id="KW-1277">Toxin-antitoxin system</keyword>
<dbReference type="InterPro" id="IPR007712">
    <property type="entry name" value="RelE/ParE_toxin"/>
</dbReference>
<gene>
    <name evidence="3" type="ORF">CLV63_107198</name>
</gene>
<comment type="similarity">
    <text evidence="1">Belongs to the RelE toxin family.</text>
</comment>
<dbReference type="Gene3D" id="3.30.2310.20">
    <property type="entry name" value="RelE-like"/>
    <property type="match status" value="1"/>
</dbReference>
<dbReference type="RefSeq" id="WP_106583126.1">
    <property type="nucleotide sequence ID" value="NZ_PYGA01000007.1"/>
</dbReference>
<organism evidence="3 4">
    <name type="scientific">Murinocardiopsis flavida</name>
    <dbReference type="NCBI Taxonomy" id="645275"/>
    <lineage>
        <taxon>Bacteria</taxon>
        <taxon>Bacillati</taxon>
        <taxon>Actinomycetota</taxon>
        <taxon>Actinomycetes</taxon>
        <taxon>Streptosporangiales</taxon>
        <taxon>Nocardiopsidaceae</taxon>
        <taxon>Murinocardiopsis</taxon>
    </lineage>
</organism>
<dbReference type="AlphaFoldDB" id="A0A2P8DKQ4"/>
<evidence type="ECO:0000256" key="1">
    <source>
        <dbReference type="ARBA" id="ARBA00006226"/>
    </source>
</evidence>